<feature type="non-terminal residue" evidence="1">
    <location>
        <position position="1"/>
    </location>
</feature>
<keyword evidence="2" id="KW-1185">Reference proteome</keyword>
<protein>
    <submittedName>
        <fullName evidence="1">Uncharacterized protein</fullName>
    </submittedName>
</protein>
<dbReference type="EMBL" id="CAUYUJ010000945">
    <property type="protein sequence ID" value="CAK0793342.1"/>
    <property type="molecule type" value="Genomic_DNA"/>
</dbReference>
<comment type="caution">
    <text evidence="1">The sequence shown here is derived from an EMBL/GenBank/DDBJ whole genome shotgun (WGS) entry which is preliminary data.</text>
</comment>
<reference evidence="1" key="1">
    <citation type="submission" date="2023-10" db="EMBL/GenBank/DDBJ databases">
        <authorList>
            <person name="Chen Y."/>
            <person name="Shah S."/>
            <person name="Dougan E. K."/>
            <person name="Thang M."/>
            <person name="Chan C."/>
        </authorList>
    </citation>
    <scope>NUCLEOTIDE SEQUENCE [LARGE SCALE GENOMIC DNA]</scope>
</reference>
<accession>A0ABN9PP04</accession>
<evidence type="ECO:0000313" key="1">
    <source>
        <dbReference type="EMBL" id="CAK0793342.1"/>
    </source>
</evidence>
<evidence type="ECO:0000313" key="2">
    <source>
        <dbReference type="Proteomes" id="UP001189429"/>
    </source>
</evidence>
<gene>
    <name evidence="1" type="ORF">PCOR1329_LOCUS3672</name>
</gene>
<dbReference type="Proteomes" id="UP001189429">
    <property type="component" value="Unassembled WGS sequence"/>
</dbReference>
<sequence>EVGAELRQLHIVGCPGAKIPKHPQSPRHAQNYMNHIAIHFGCGKHSIHVNNSAGCAILLNSPRFKTRHIKDISAPPPELQGRGGTVVIDQGATQLTIVTACSLPMPWDRKKVPQWRTTMTKVATWVRFEILAAPSRYTPILMMDLNDRSTKGPDGNGTVGEIPTGKIYHHMCVTTHVEVANTYCDTGPTHDHKPLIIKLEVPPVCYNIGNNYQHLDRGAIAMGLKEGFLESLETQLTAHHAQLEEYLADPDGTHRWGLTTQFFRLATLEHFSANARRPDWYREARDHKLQLLRQRALLRQRLHAAKDAHVHETQLQELGDTIADISKRLRRHMKDTNHKYQEMQSDDLWQVQPSPRRDTYDCDAYQVQGLSCDGT</sequence>
<organism evidence="1 2">
    <name type="scientific">Prorocentrum cordatum</name>
    <dbReference type="NCBI Taxonomy" id="2364126"/>
    <lineage>
        <taxon>Eukaryota</taxon>
        <taxon>Sar</taxon>
        <taxon>Alveolata</taxon>
        <taxon>Dinophyceae</taxon>
        <taxon>Prorocentrales</taxon>
        <taxon>Prorocentraceae</taxon>
        <taxon>Prorocentrum</taxon>
    </lineage>
</organism>
<proteinExistence type="predicted"/>
<name>A0ABN9PP04_9DINO</name>